<evidence type="ECO:0000313" key="2">
    <source>
        <dbReference type="EMBL" id="TGZ85296.1"/>
    </source>
</evidence>
<gene>
    <name evidence="2" type="ORF">EX30DRAFT_376956</name>
</gene>
<accession>A0A4S2N7V7</accession>
<dbReference type="Proteomes" id="UP000298138">
    <property type="component" value="Unassembled WGS sequence"/>
</dbReference>
<reference evidence="2 3" key="1">
    <citation type="submission" date="2019-04" db="EMBL/GenBank/DDBJ databases">
        <title>Comparative genomics and transcriptomics to analyze fruiting body development in filamentous ascomycetes.</title>
        <authorList>
            <consortium name="DOE Joint Genome Institute"/>
            <person name="Lutkenhaus R."/>
            <person name="Traeger S."/>
            <person name="Breuer J."/>
            <person name="Kuo A."/>
            <person name="Lipzen A."/>
            <person name="Pangilinan J."/>
            <person name="Dilworth D."/>
            <person name="Sandor L."/>
            <person name="Poggeler S."/>
            <person name="Barry K."/>
            <person name="Grigoriev I.V."/>
            <person name="Nowrousian M."/>
        </authorList>
    </citation>
    <scope>NUCLEOTIDE SEQUENCE [LARGE SCALE GENOMIC DNA]</scope>
    <source>
        <strain evidence="2 3">CBS 389.68</strain>
    </source>
</reference>
<dbReference type="InParanoid" id="A0A4S2N7V7"/>
<evidence type="ECO:0000256" key="1">
    <source>
        <dbReference type="SAM" id="MobiDB-lite"/>
    </source>
</evidence>
<feature type="compositionally biased region" description="Pro residues" evidence="1">
    <location>
        <begin position="135"/>
        <end position="145"/>
    </location>
</feature>
<feature type="compositionally biased region" description="Basic and acidic residues" evidence="1">
    <location>
        <begin position="1"/>
        <end position="15"/>
    </location>
</feature>
<dbReference type="EMBL" id="ML220112">
    <property type="protein sequence ID" value="TGZ85296.1"/>
    <property type="molecule type" value="Genomic_DNA"/>
</dbReference>
<keyword evidence="3" id="KW-1185">Reference proteome</keyword>
<sequence>MREGIWWKGDHERVTTGETQRSSPLSCNSPPPPHASPASTCSVKAQRAVQVFPRVQKLHLHTLRSSDSSLSSSRLSSSPDSLLHQTLFSTRLSFLIDDPMHMHGDHHGYTKSGTESGGQPGFTPSQLSHRLFREPSPPSTAPPRITPSSRHPTATLRALSTPATPPSPKLSFGRSLDRPPAT</sequence>
<evidence type="ECO:0000313" key="3">
    <source>
        <dbReference type="Proteomes" id="UP000298138"/>
    </source>
</evidence>
<feature type="region of interest" description="Disordered" evidence="1">
    <location>
        <begin position="105"/>
        <end position="182"/>
    </location>
</feature>
<proteinExistence type="predicted"/>
<name>A0A4S2N7V7_9PEZI</name>
<dbReference type="AlphaFoldDB" id="A0A4S2N7V7"/>
<feature type="region of interest" description="Disordered" evidence="1">
    <location>
        <begin position="1"/>
        <end position="42"/>
    </location>
</feature>
<protein>
    <submittedName>
        <fullName evidence="2">Uncharacterized protein</fullName>
    </submittedName>
</protein>
<organism evidence="2 3">
    <name type="scientific">Ascodesmis nigricans</name>
    <dbReference type="NCBI Taxonomy" id="341454"/>
    <lineage>
        <taxon>Eukaryota</taxon>
        <taxon>Fungi</taxon>
        <taxon>Dikarya</taxon>
        <taxon>Ascomycota</taxon>
        <taxon>Pezizomycotina</taxon>
        <taxon>Pezizomycetes</taxon>
        <taxon>Pezizales</taxon>
        <taxon>Ascodesmidaceae</taxon>
        <taxon>Ascodesmis</taxon>
    </lineage>
</organism>